<evidence type="ECO:0000256" key="1">
    <source>
        <dbReference type="SAM" id="MobiDB-lite"/>
    </source>
</evidence>
<sequence>MVESISSDISICDTPTRKRRRSERTVGHAPEIASPSKKSNSGTSKAPLKVILRVNKKKGDDVSNTVECEEPLKLSGLSPLNSSPCQACALNNRPCRPHSKLAKACSECKKRKNKCSLASEVASAGESIVVTRSPLPKKSKGARKGTA</sequence>
<dbReference type="VEuPathDB" id="FungiDB:BD410DRAFT_315656"/>
<name>A0A4Y7Q2L1_9AGAM</name>
<evidence type="ECO:0000313" key="2">
    <source>
        <dbReference type="EMBL" id="TDL21109.1"/>
    </source>
</evidence>
<dbReference type="AlphaFoldDB" id="A0A4Y7Q2L1"/>
<protein>
    <submittedName>
        <fullName evidence="2">Uncharacterized protein</fullName>
    </submittedName>
</protein>
<dbReference type="Proteomes" id="UP000294933">
    <property type="component" value="Unassembled WGS sequence"/>
</dbReference>
<feature type="region of interest" description="Disordered" evidence="1">
    <location>
        <begin position="1"/>
        <end position="48"/>
    </location>
</feature>
<evidence type="ECO:0000313" key="3">
    <source>
        <dbReference type="Proteomes" id="UP000294933"/>
    </source>
</evidence>
<dbReference type="EMBL" id="ML170183">
    <property type="protein sequence ID" value="TDL21109.1"/>
    <property type="molecule type" value="Genomic_DNA"/>
</dbReference>
<organism evidence="2 3">
    <name type="scientific">Rickenella mellea</name>
    <dbReference type="NCBI Taxonomy" id="50990"/>
    <lineage>
        <taxon>Eukaryota</taxon>
        <taxon>Fungi</taxon>
        <taxon>Dikarya</taxon>
        <taxon>Basidiomycota</taxon>
        <taxon>Agaricomycotina</taxon>
        <taxon>Agaricomycetes</taxon>
        <taxon>Hymenochaetales</taxon>
        <taxon>Rickenellaceae</taxon>
        <taxon>Rickenella</taxon>
    </lineage>
</organism>
<accession>A0A4Y7Q2L1</accession>
<gene>
    <name evidence="2" type="ORF">BD410DRAFT_315656</name>
</gene>
<proteinExistence type="predicted"/>
<keyword evidence="3" id="KW-1185">Reference proteome</keyword>
<reference evidence="2 3" key="1">
    <citation type="submission" date="2018-06" db="EMBL/GenBank/DDBJ databases">
        <title>A transcriptomic atlas of mushroom development highlights an independent origin of complex multicellularity.</title>
        <authorList>
            <consortium name="DOE Joint Genome Institute"/>
            <person name="Krizsan K."/>
            <person name="Almasi E."/>
            <person name="Merenyi Z."/>
            <person name="Sahu N."/>
            <person name="Viragh M."/>
            <person name="Koszo T."/>
            <person name="Mondo S."/>
            <person name="Kiss B."/>
            <person name="Balint B."/>
            <person name="Kues U."/>
            <person name="Barry K."/>
            <person name="Hegedus J.C."/>
            <person name="Henrissat B."/>
            <person name="Johnson J."/>
            <person name="Lipzen A."/>
            <person name="Ohm R."/>
            <person name="Nagy I."/>
            <person name="Pangilinan J."/>
            <person name="Yan J."/>
            <person name="Xiong Y."/>
            <person name="Grigoriev I.V."/>
            <person name="Hibbett D.S."/>
            <person name="Nagy L.G."/>
        </authorList>
    </citation>
    <scope>NUCLEOTIDE SEQUENCE [LARGE SCALE GENOMIC DNA]</scope>
    <source>
        <strain evidence="2 3">SZMC22713</strain>
    </source>
</reference>